<dbReference type="CDD" id="cd01130">
    <property type="entry name" value="VirB11-like_ATPase"/>
    <property type="match status" value="1"/>
</dbReference>
<dbReference type="InterPro" id="IPR027417">
    <property type="entry name" value="P-loop_NTPase"/>
</dbReference>
<comment type="similarity">
    <text evidence="1">Belongs to the GSP E family.</text>
</comment>
<evidence type="ECO:0000313" key="3">
    <source>
        <dbReference type="EMBL" id="XDO95430.1"/>
    </source>
</evidence>
<protein>
    <submittedName>
        <fullName evidence="3">CpaF family protein</fullName>
    </submittedName>
</protein>
<evidence type="ECO:0000259" key="2">
    <source>
        <dbReference type="Pfam" id="PF00437"/>
    </source>
</evidence>
<name>A0AB39KPB7_9CAUL</name>
<dbReference type="SUPFAM" id="SSF52540">
    <property type="entry name" value="P-loop containing nucleoside triphosphate hydrolases"/>
    <property type="match status" value="1"/>
</dbReference>
<dbReference type="Pfam" id="PF00437">
    <property type="entry name" value="T2SSE"/>
    <property type="match status" value="1"/>
</dbReference>
<organism evidence="3">
    <name type="scientific">Caulobacter sp. 73W</name>
    <dbReference type="NCBI Taxonomy" id="3161137"/>
    <lineage>
        <taxon>Bacteria</taxon>
        <taxon>Pseudomonadati</taxon>
        <taxon>Pseudomonadota</taxon>
        <taxon>Alphaproteobacteria</taxon>
        <taxon>Caulobacterales</taxon>
        <taxon>Caulobacteraceae</taxon>
        <taxon>Caulobacter</taxon>
    </lineage>
</organism>
<dbReference type="PANTHER" id="PTHR30486">
    <property type="entry name" value="TWITCHING MOTILITY PROTEIN PILT"/>
    <property type="match status" value="1"/>
</dbReference>
<gene>
    <name evidence="3" type="ORF">ABOZ73_11450</name>
</gene>
<dbReference type="EMBL" id="CP158375">
    <property type="protein sequence ID" value="XDO95430.1"/>
    <property type="molecule type" value="Genomic_DNA"/>
</dbReference>
<dbReference type="PANTHER" id="PTHR30486:SF15">
    <property type="entry name" value="TYPE II_IV SECRETION SYSTEM ATPASE"/>
    <property type="match status" value="1"/>
</dbReference>
<dbReference type="InterPro" id="IPR050921">
    <property type="entry name" value="T4SS_GSP_E_ATPase"/>
</dbReference>
<dbReference type="Gene3D" id="3.30.450.380">
    <property type="match status" value="1"/>
</dbReference>
<dbReference type="GO" id="GO:0016887">
    <property type="term" value="F:ATP hydrolysis activity"/>
    <property type="evidence" value="ECO:0007669"/>
    <property type="project" value="InterPro"/>
</dbReference>
<dbReference type="Gene3D" id="3.40.50.300">
    <property type="entry name" value="P-loop containing nucleotide triphosphate hydrolases"/>
    <property type="match status" value="1"/>
</dbReference>
<accession>A0AB39KPB7</accession>
<sequence>MSRPSDIARTDDLVLTDLYQEAKFAIFERLLEQLETKSIVGGAKSAAVRVEIEEAIHRHSARAGMALNSVERIRLADDLQNEVAGLGPLEPLLRDASVDDVICNGPMRIFVEKGGRLHRAPARFRDTAHMMTIIQRIVGAVGRRVDESTPYVDARLQDGSRVNVVVPPIALDGPMLSIRKVRAQPLTAGDMVRGGSLSQEMLDFLERAVRARLNILISGGTGSGKTTLLNLLSSYIADHERVITIEDAAELKLQRDDVVRLETRPPNVDGTREVSARDLVRNALRMRPDRIVLGEVRGAEAVEMLQAMSTGHDGSMATLHANNDRDAFARLEMLLSFGGLNSDPRALRRYVASSVQLVVQIQRLFDGSRRITSISEVTGVEGEVYSLNQLFLFDEAGGPNGGHRTLSRRPYFAQRLSRAEVVPAWGRP</sequence>
<dbReference type="InterPro" id="IPR001482">
    <property type="entry name" value="T2SS/T4SS_dom"/>
</dbReference>
<evidence type="ECO:0000256" key="1">
    <source>
        <dbReference type="ARBA" id="ARBA00006611"/>
    </source>
</evidence>
<reference evidence="3" key="1">
    <citation type="submission" date="2024-06" db="EMBL/GenBank/DDBJ databases">
        <title>Caulobacter inopinatus, sp. nov.</title>
        <authorList>
            <person name="Donachie S.P."/>
        </authorList>
    </citation>
    <scope>NUCLEOTIDE SEQUENCE</scope>
    <source>
        <strain evidence="3">73W</strain>
    </source>
</reference>
<proteinExistence type="inferred from homology"/>
<dbReference type="RefSeq" id="WP_369058279.1">
    <property type="nucleotide sequence ID" value="NZ_CP158375.1"/>
</dbReference>
<feature type="domain" description="Bacterial type II secretion system protein E" evidence="2">
    <location>
        <begin position="84"/>
        <end position="365"/>
    </location>
</feature>
<dbReference type="AlphaFoldDB" id="A0AB39KPB7"/>